<dbReference type="GO" id="GO:0008374">
    <property type="term" value="F:O-acyltransferase activity"/>
    <property type="evidence" value="ECO:0007669"/>
    <property type="project" value="InterPro"/>
</dbReference>
<dbReference type="Gene3D" id="3.40.50.1820">
    <property type="entry name" value="alpha/beta hydrolase"/>
    <property type="match status" value="1"/>
</dbReference>
<keyword evidence="2" id="KW-1185">Reference proteome</keyword>
<dbReference type="WBParaSite" id="ECPE_0000772201-mRNA-1">
    <property type="protein sequence ID" value="ECPE_0000772201-mRNA-1"/>
    <property type="gene ID" value="ECPE_0000772201"/>
</dbReference>
<gene>
    <name evidence="1" type="ORF">ECPE_LOCUS7703</name>
</gene>
<dbReference type="Proteomes" id="UP000272942">
    <property type="component" value="Unassembled WGS sequence"/>
</dbReference>
<dbReference type="AlphaFoldDB" id="A0A183AL68"/>
<reference evidence="3" key="1">
    <citation type="submission" date="2016-06" db="UniProtKB">
        <authorList>
            <consortium name="WormBaseParasite"/>
        </authorList>
    </citation>
    <scope>IDENTIFICATION</scope>
</reference>
<protein>
    <submittedName>
        <fullName evidence="3">Hydrolase_4 domain-containing protein</fullName>
    </submittedName>
</protein>
<organism evidence="3">
    <name type="scientific">Echinostoma caproni</name>
    <dbReference type="NCBI Taxonomy" id="27848"/>
    <lineage>
        <taxon>Eukaryota</taxon>
        <taxon>Metazoa</taxon>
        <taxon>Spiralia</taxon>
        <taxon>Lophotrochozoa</taxon>
        <taxon>Platyhelminthes</taxon>
        <taxon>Trematoda</taxon>
        <taxon>Digenea</taxon>
        <taxon>Plagiorchiida</taxon>
        <taxon>Echinostomata</taxon>
        <taxon>Echinostomatoidea</taxon>
        <taxon>Echinostomatidae</taxon>
        <taxon>Echinostoma</taxon>
    </lineage>
</organism>
<evidence type="ECO:0000313" key="3">
    <source>
        <dbReference type="WBParaSite" id="ECPE_0000772201-mRNA-1"/>
    </source>
</evidence>
<sequence>MYLDNKGLFDGFVGPTGVDNVYCVYGTQVDTAYQLVYRPPTSSIPAFPEQKPQLIMGDGDGTVDLKSLQMCHSWPGVKVVRIPGGRHRELVGDSRLIDLIQQIARVKRV</sequence>
<dbReference type="EMBL" id="UZAN01044949">
    <property type="protein sequence ID" value="VDP81782.1"/>
    <property type="molecule type" value="Genomic_DNA"/>
</dbReference>
<evidence type="ECO:0000313" key="1">
    <source>
        <dbReference type="EMBL" id="VDP81782.1"/>
    </source>
</evidence>
<dbReference type="OrthoDB" id="190846at2759"/>
<dbReference type="InterPro" id="IPR029058">
    <property type="entry name" value="AB_hydrolase_fold"/>
</dbReference>
<name>A0A183AL68_9TREM</name>
<dbReference type="GO" id="GO:0006629">
    <property type="term" value="P:lipid metabolic process"/>
    <property type="evidence" value="ECO:0007669"/>
    <property type="project" value="InterPro"/>
</dbReference>
<evidence type="ECO:0000313" key="2">
    <source>
        <dbReference type="Proteomes" id="UP000272942"/>
    </source>
</evidence>
<reference evidence="1 2" key="2">
    <citation type="submission" date="2018-11" db="EMBL/GenBank/DDBJ databases">
        <authorList>
            <consortium name="Pathogen Informatics"/>
        </authorList>
    </citation>
    <scope>NUCLEOTIDE SEQUENCE [LARGE SCALE GENOMIC DNA]</scope>
    <source>
        <strain evidence="1 2">Egypt</strain>
    </source>
</reference>
<dbReference type="Pfam" id="PF02450">
    <property type="entry name" value="LCAT"/>
    <property type="match status" value="1"/>
</dbReference>
<proteinExistence type="predicted"/>
<dbReference type="PANTHER" id="PTHR11440">
    <property type="entry name" value="LECITHIN-CHOLESTEROL ACYLTRANSFERASE-RELATED"/>
    <property type="match status" value="1"/>
</dbReference>
<accession>A0A183AL68</accession>
<dbReference type="InterPro" id="IPR003386">
    <property type="entry name" value="LACT/PDAT_acylTrfase"/>
</dbReference>